<comment type="caution">
    <text evidence="1">The sequence shown here is derived from an EMBL/GenBank/DDBJ whole genome shotgun (WGS) entry which is preliminary data.</text>
</comment>
<dbReference type="Proteomes" id="UP000298264">
    <property type="component" value="Unassembled WGS sequence"/>
</dbReference>
<sequence>MINLILNGNTKFIREMPSSSLFPGWDVPYGDSNTYPRYVISWLETEGIDPIIPEMLKAFDHFEYDSISKKISIDVSKNSTFRKSFSGELFSTDYAIRRFKEIFLDSNRNITGLSEFIFDPARTALNNDFKEDLFRFGKYTLIAGGCYFVYKKAINQKRKS</sequence>
<organism evidence="1 2">
    <name type="scientific">Leptospira ilyithenensis</name>
    <dbReference type="NCBI Taxonomy" id="2484901"/>
    <lineage>
        <taxon>Bacteria</taxon>
        <taxon>Pseudomonadati</taxon>
        <taxon>Spirochaetota</taxon>
        <taxon>Spirochaetia</taxon>
        <taxon>Leptospirales</taxon>
        <taxon>Leptospiraceae</taxon>
        <taxon>Leptospira</taxon>
    </lineage>
</organism>
<evidence type="ECO:0000313" key="2">
    <source>
        <dbReference type="Proteomes" id="UP000298264"/>
    </source>
</evidence>
<gene>
    <name evidence="1" type="ORF">EHS11_11810</name>
</gene>
<accession>A0A4R9LMH4</accession>
<proteinExistence type="predicted"/>
<name>A0A4R9LMH4_9LEPT</name>
<dbReference type="OrthoDB" id="331042at2"/>
<dbReference type="RefSeq" id="WP_135764613.1">
    <property type="nucleotide sequence ID" value="NZ_RQHV01000050.1"/>
</dbReference>
<evidence type="ECO:0000313" key="1">
    <source>
        <dbReference type="EMBL" id="TGN09761.1"/>
    </source>
</evidence>
<dbReference type="AlphaFoldDB" id="A0A4R9LMH4"/>
<reference evidence="1" key="1">
    <citation type="journal article" date="2019" name="PLoS Negl. Trop. Dis.">
        <title>Revisiting the worldwide diversity of Leptospira species in the environment.</title>
        <authorList>
            <person name="Vincent A.T."/>
            <person name="Schiettekatte O."/>
            <person name="Bourhy P."/>
            <person name="Veyrier F.J."/>
            <person name="Picardeau M."/>
        </authorList>
    </citation>
    <scope>NUCLEOTIDE SEQUENCE [LARGE SCALE GENOMIC DNA]</scope>
    <source>
        <strain evidence="1">201400974</strain>
    </source>
</reference>
<dbReference type="EMBL" id="RQHV01000050">
    <property type="protein sequence ID" value="TGN09761.1"/>
    <property type="molecule type" value="Genomic_DNA"/>
</dbReference>
<keyword evidence="2" id="KW-1185">Reference proteome</keyword>
<protein>
    <submittedName>
        <fullName evidence="1">Uncharacterized protein</fullName>
    </submittedName>
</protein>